<comment type="similarity">
    <text evidence="2">Belongs to the membrane fusion protein (MFP) (TC 8.A.1) family.</text>
</comment>
<proteinExistence type="inferred from homology"/>
<dbReference type="InterPro" id="IPR058627">
    <property type="entry name" value="MdtA-like_C"/>
</dbReference>
<sequence length="361" mass="38245">MALLALAACGKPAPEAAKAVELVVRPVSVAPVEKGRVVEAVTLVGELQGMEEVRVSPVVPERILRLAVQEGVRVKQGELLATLHGDLQSEGFNQAQAGLEAARANRDAVEDNLKRTRELVAAGSVSKAQLEALEAQFRGVDAQVRQAEAAVGQASAQRSRTSIRSPISGVVAAVHLREGDLAGAGSPVVTVVKAERLKAVLRVPERDFLQVREGMPVRVSPLARPGQEVEGKVSLKGPVVDRVTRTGLVEVHLDNKEGQLVAGSAIRASIELGRREGVVLVPAEAVLLEGETERTGLATAFVSDGQKATRRQVRVGVRQEDRLEIREGLAAGEQLIVQGVHLLRDGNPITLAGAQKKEPGK</sequence>
<comment type="subcellular location">
    <subcellularLocation>
        <location evidence="1">Cell envelope</location>
    </subcellularLocation>
</comment>
<dbReference type="Pfam" id="PF25917">
    <property type="entry name" value="BSH_RND"/>
    <property type="match status" value="1"/>
</dbReference>
<dbReference type="EMBL" id="JPMI01000035">
    <property type="protein sequence ID" value="KFA93878.1"/>
    <property type="molecule type" value="Genomic_DNA"/>
</dbReference>
<comment type="caution">
    <text evidence="8">The sequence shown here is derived from an EMBL/GenBank/DDBJ whole genome shotgun (WGS) entry which is preliminary data.</text>
</comment>
<feature type="domain" description="Multidrug resistance protein MdtA-like C-terminal permuted SH3" evidence="7">
    <location>
        <begin position="278"/>
        <end position="340"/>
    </location>
</feature>
<dbReference type="PANTHER" id="PTHR30469">
    <property type="entry name" value="MULTIDRUG RESISTANCE PROTEIN MDTA"/>
    <property type="match status" value="1"/>
</dbReference>
<evidence type="ECO:0000259" key="5">
    <source>
        <dbReference type="Pfam" id="PF25917"/>
    </source>
</evidence>
<dbReference type="SUPFAM" id="SSF111369">
    <property type="entry name" value="HlyD-like secretion proteins"/>
    <property type="match status" value="1"/>
</dbReference>
<dbReference type="Gene3D" id="2.40.420.20">
    <property type="match status" value="1"/>
</dbReference>
<feature type="domain" description="Multidrug resistance protein MdtA-like barrel-sandwich hybrid" evidence="5">
    <location>
        <begin position="52"/>
        <end position="192"/>
    </location>
</feature>
<feature type="domain" description="CusB-like beta-barrel" evidence="6">
    <location>
        <begin position="201"/>
        <end position="270"/>
    </location>
</feature>
<evidence type="ECO:0000256" key="3">
    <source>
        <dbReference type="ARBA" id="ARBA00022448"/>
    </source>
</evidence>
<organism evidence="8 9">
    <name type="scientific">Archangium violaceum Cb vi76</name>
    <dbReference type="NCBI Taxonomy" id="1406225"/>
    <lineage>
        <taxon>Bacteria</taxon>
        <taxon>Pseudomonadati</taxon>
        <taxon>Myxococcota</taxon>
        <taxon>Myxococcia</taxon>
        <taxon>Myxococcales</taxon>
        <taxon>Cystobacterineae</taxon>
        <taxon>Archangiaceae</taxon>
        <taxon>Archangium</taxon>
    </lineage>
</organism>
<keyword evidence="3" id="KW-0813">Transport</keyword>
<dbReference type="GO" id="GO:1990281">
    <property type="term" value="C:efflux pump complex"/>
    <property type="evidence" value="ECO:0007669"/>
    <property type="project" value="TreeGrafter"/>
</dbReference>
<accession>A0A084SZJ3</accession>
<reference evidence="8 9" key="1">
    <citation type="submission" date="2014-07" db="EMBL/GenBank/DDBJ databases">
        <title>Draft Genome Sequence of Gephyronic Acid Producer, Cystobacter violaceus Strain Cb vi76.</title>
        <authorList>
            <person name="Stevens D.C."/>
            <person name="Young J."/>
            <person name="Carmichael R."/>
            <person name="Tan J."/>
            <person name="Taylor R.E."/>
        </authorList>
    </citation>
    <scope>NUCLEOTIDE SEQUENCE [LARGE SCALE GENOMIC DNA]</scope>
    <source>
        <strain evidence="8 9">Cb vi76</strain>
    </source>
</reference>
<evidence type="ECO:0000313" key="8">
    <source>
        <dbReference type="EMBL" id="KFA93878.1"/>
    </source>
</evidence>
<evidence type="ECO:0000256" key="2">
    <source>
        <dbReference type="ARBA" id="ARBA00009477"/>
    </source>
</evidence>
<dbReference type="Pfam" id="PF25954">
    <property type="entry name" value="Beta-barrel_RND_2"/>
    <property type="match status" value="1"/>
</dbReference>
<dbReference type="AlphaFoldDB" id="A0A084SZJ3"/>
<dbReference type="Proteomes" id="UP000028547">
    <property type="component" value="Unassembled WGS sequence"/>
</dbReference>
<evidence type="ECO:0000259" key="7">
    <source>
        <dbReference type="Pfam" id="PF25967"/>
    </source>
</evidence>
<dbReference type="PANTHER" id="PTHR30469:SF15">
    <property type="entry name" value="HLYD FAMILY OF SECRETION PROTEINS"/>
    <property type="match status" value="1"/>
</dbReference>
<gene>
    <name evidence="8" type="ORF">Q664_06305</name>
</gene>
<dbReference type="InterPro" id="IPR058792">
    <property type="entry name" value="Beta-barrel_RND_2"/>
</dbReference>
<protein>
    <submittedName>
        <fullName evidence="8">Uncharacterized protein</fullName>
    </submittedName>
</protein>
<dbReference type="InterPro" id="IPR058625">
    <property type="entry name" value="MdtA-like_BSH"/>
</dbReference>
<feature type="coiled-coil region" evidence="4">
    <location>
        <begin position="92"/>
        <end position="150"/>
    </location>
</feature>
<dbReference type="NCBIfam" id="TIGR01730">
    <property type="entry name" value="RND_mfp"/>
    <property type="match status" value="1"/>
</dbReference>
<dbReference type="Gene3D" id="2.40.50.100">
    <property type="match status" value="1"/>
</dbReference>
<evidence type="ECO:0000256" key="4">
    <source>
        <dbReference type="SAM" id="Coils"/>
    </source>
</evidence>
<dbReference type="Gene3D" id="1.10.287.470">
    <property type="entry name" value="Helix hairpin bin"/>
    <property type="match status" value="1"/>
</dbReference>
<dbReference type="Pfam" id="PF25967">
    <property type="entry name" value="RND-MFP_C"/>
    <property type="match status" value="1"/>
</dbReference>
<dbReference type="GO" id="GO:0015562">
    <property type="term" value="F:efflux transmembrane transporter activity"/>
    <property type="evidence" value="ECO:0007669"/>
    <property type="project" value="TreeGrafter"/>
</dbReference>
<dbReference type="InterPro" id="IPR006143">
    <property type="entry name" value="RND_pump_MFP"/>
</dbReference>
<keyword evidence="4" id="KW-0175">Coiled coil</keyword>
<name>A0A084SZJ3_9BACT</name>
<evidence type="ECO:0000313" key="9">
    <source>
        <dbReference type="Proteomes" id="UP000028547"/>
    </source>
</evidence>
<evidence type="ECO:0000259" key="6">
    <source>
        <dbReference type="Pfam" id="PF25954"/>
    </source>
</evidence>
<dbReference type="Gene3D" id="2.40.30.170">
    <property type="match status" value="1"/>
</dbReference>
<evidence type="ECO:0000256" key="1">
    <source>
        <dbReference type="ARBA" id="ARBA00004196"/>
    </source>
</evidence>